<protein>
    <submittedName>
        <fullName evidence="1">Uncharacterized protein</fullName>
    </submittedName>
</protein>
<reference evidence="1" key="1">
    <citation type="submission" date="2021-02" db="EMBL/GenBank/DDBJ databases">
        <authorList>
            <person name="Nowell W R."/>
        </authorList>
    </citation>
    <scope>NUCLEOTIDE SEQUENCE</scope>
</reference>
<dbReference type="AlphaFoldDB" id="A0A815JV58"/>
<proteinExistence type="predicted"/>
<dbReference type="EMBL" id="CAJNOG010000932">
    <property type="protein sequence ID" value="CAF1384895.1"/>
    <property type="molecule type" value="Genomic_DNA"/>
</dbReference>
<dbReference type="SUPFAM" id="SSF54373">
    <property type="entry name" value="FAD-linked reductases, C-terminal domain"/>
    <property type="match status" value="1"/>
</dbReference>
<name>A0A815JV58_9BILA</name>
<evidence type="ECO:0000313" key="1">
    <source>
        <dbReference type="EMBL" id="CAF1384895.1"/>
    </source>
</evidence>
<comment type="caution">
    <text evidence="1">The sequence shown here is derived from an EMBL/GenBank/DDBJ whole genome shotgun (WGS) entry which is preliminary data.</text>
</comment>
<organism evidence="1 2">
    <name type="scientific">Adineta steineri</name>
    <dbReference type="NCBI Taxonomy" id="433720"/>
    <lineage>
        <taxon>Eukaryota</taxon>
        <taxon>Metazoa</taxon>
        <taxon>Spiralia</taxon>
        <taxon>Gnathifera</taxon>
        <taxon>Rotifera</taxon>
        <taxon>Eurotatoria</taxon>
        <taxon>Bdelloidea</taxon>
        <taxon>Adinetida</taxon>
        <taxon>Adinetidae</taxon>
        <taxon>Adineta</taxon>
    </lineage>
</organism>
<evidence type="ECO:0000313" key="2">
    <source>
        <dbReference type="Proteomes" id="UP000663845"/>
    </source>
</evidence>
<gene>
    <name evidence="1" type="ORF">JYZ213_LOCUS36872</name>
</gene>
<accession>A0A815JV58</accession>
<dbReference type="Proteomes" id="UP000663845">
    <property type="component" value="Unassembled WGS sequence"/>
</dbReference>
<dbReference type="InterPro" id="IPR036188">
    <property type="entry name" value="FAD/NAD-bd_sf"/>
</dbReference>
<dbReference type="Gene3D" id="3.30.9.10">
    <property type="entry name" value="D-Amino Acid Oxidase, subunit A, domain 2"/>
    <property type="match status" value="1"/>
</dbReference>
<sequence length="361" mass="41899">MYLKSSLWLPNDFMVDPVLLALKFTQLAITKGVKFIEDCCLEEILTEKQRIINVMYLLIVQKWSWARELGFQTSPSVRIPTQACEYICLKTKPMANFPTIHNPEEPIFSNGVPDAFHFSLLPDNWDDFYWILSNTIKRFPILAESECETLITIANSFTPDGRLIMNESAESDLWLPNYFMIDPVPLALTFAQLAIAKRVKLIEDCYVEETLAEEQRIINVMYLLIVQKCGHENLDFKLHQMYDILLKHVNICLKTKPIANFSMIHNPEEPIFSNGVPDTFHFSLLPDNWDDFCRLSSFYSSYIYTYFLDWILSNTMKRFPILAESECETLITSANSFTPDGRLIMNESAELVIYSMNRNIL</sequence>
<dbReference type="Gene3D" id="3.50.50.60">
    <property type="entry name" value="FAD/NAD(P)-binding domain"/>
    <property type="match status" value="1"/>
</dbReference>